<dbReference type="Pfam" id="PF00498">
    <property type="entry name" value="FHA"/>
    <property type="match status" value="1"/>
</dbReference>
<evidence type="ECO:0000256" key="2">
    <source>
        <dbReference type="SAM" id="MobiDB-lite"/>
    </source>
</evidence>
<feature type="domain" description="FHA" evidence="3">
    <location>
        <begin position="17"/>
        <end position="80"/>
    </location>
</feature>
<dbReference type="Gene3D" id="2.60.200.20">
    <property type="match status" value="1"/>
</dbReference>
<protein>
    <recommendedName>
        <fullName evidence="7">FHA domain-containing protein</fullName>
    </recommendedName>
</protein>
<keyword evidence="6" id="KW-1185">Reference proteome</keyword>
<evidence type="ECO:0008006" key="7">
    <source>
        <dbReference type="Google" id="ProtNLM"/>
    </source>
</evidence>
<dbReference type="PROSITE" id="PS50006">
    <property type="entry name" value="FHA_DOMAIN"/>
    <property type="match status" value="1"/>
</dbReference>
<dbReference type="AlphaFoldDB" id="A0A0D3IKU6"/>
<feature type="compositionally biased region" description="Low complexity" evidence="2">
    <location>
        <begin position="252"/>
        <end position="266"/>
    </location>
</feature>
<organism evidence="5 6">
    <name type="scientific">Emiliania huxleyi (strain CCMP1516)</name>
    <dbReference type="NCBI Taxonomy" id="280463"/>
    <lineage>
        <taxon>Eukaryota</taxon>
        <taxon>Haptista</taxon>
        <taxon>Haptophyta</taxon>
        <taxon>Prymnesiophyceae</taxon>
        <taxon>Isochrysidales</taxon>
        <taxon>Noelaerhabdaceae</taxon>
        <taxon>Emiliania</taxon>
    </lineage>
</organism>
<reference evidence="6" key="1">
    <citation type="journal article" date="2013" name="Nature">
        <title>Pan genome of the phytoplankton Emiliania underpins its global distribution.</title>
        <authorList>
            <person name="Read B.A."/>
            <person name="Kegel J."/>
            <person name="Klute M.J."/>
            <person name="Kuo A."/>
            <person name="Lefebvre S.C."/>
            <person name="Maumus F."/>
            <person name="Mayer C."/>
            <person name="Miller J."/>
            <person name="Monier A."/>
            <person name="Salamov A."/>
            <person name="Young J."/>
            <person name="Aguilar M."/>
            <person name="Claverie J.M."/>
            <person name="Frickenhaus S."/>
            <person name="Gonzalez K."/>
            <person name="Herman E.K."/>
            <person name="Lin Y.C."/>
            <person name="Napier J."/>
            <person name="Ogata H."/>
            <person name="Sarno A.F."/>
            <person name="Shmutz J."/>
            <person name="Schroeder D."/>
            <person name="de Vargas C."/>
            <person name="Verret F."/>
            <person name="von Dassow P."/>
            <person name="Valentin K."/>
            <person name="Van de Peer Y."/>
            <person name="Wheeler G."/>
            <person name="Dacks J.B."/>
            <person name="Delwiche C.F."/>
            <person name="Dyhrman S.T."/>
            <person name="Glockner G."/>
            <person name="John U."/>
            <person name="Richards T."/>
            <person name="Worden A.Z."/>
            <person name="Zhang X."/>
            <person name="Grigoriev I.V."/>
            <person name="Allen A.E."/>
            <person name="Bidle K."/>
            <person name="Borodovsky M."/>
            <person name="Bowler C."/>
            <person name="Brownlee C."/>
            <person name="Cock J.M."/>
            <person name="Elias M."/>
            <person name="Gladyshev V.N."/>
            <person name="Groth M."/>
            <person name="Guda C."/>
            <person name="Hadaegh A."/>
            <person name="Iglesias-Rodriguez M.D."/>
            <person name="Jenkins J."/>
            <person name="Jones B.M."/>
            <person name="Lawson T."/>
            <person name="Leese F."/>
            <person name="Lindquist E."/>
            <person name="Lobanov A."/>
            <person name="Lomsadze A."/>
            <person name="Malik S.B."/>
            <person name="Marsh M.E."/>
            <person name="Mackinder L."/>
            <person name="Mock T."/>
            <person name="Mueller-Roeber B."/>
            <person name="Pagarete A."/>
            <person name="Parker M."/>
            <person name="Probert I."/>
            <person name="Quesneville H."/>
            <person name="Raines C."/>
            <person name="Rensing S.A."/>
            <person name="Riano-Pachon D.M."/>
            <person name="Richier S."/>
            <person name="Rokitta S."/>
            <person name="Shiraiwa Y."/>
            <person name="Soanes D.M."/>
            <person name="van der Giezen M."/>
            <person name="Wahlund T.M."/>
            <person name="Williams B."/>
            <person name="Wilson W."/>
            <person name="Wolfe G."/>
            <person name="Wurch L.L."/>
        </authorList>
    </citation>
    <scope>NUCLEOTIDE SEQUENCE</scope>
</reference>
<feature type="compositionally biased region" description="Basic and acidic residues" evidence="2">
    <location>
        <begin position="225"/>
        <end position="234"/>
    </location>
</feature>
<evidence type="ECO:0000313" key="5">
    <source>
        <dbReference type="EnsemblProtists" id="EOD11881"/>
    </source>
</evidence>
<evidence type="ECO:0000256" key="1">
    <source>
        <dbReference type="ARBA" id="ARBA00023306"/>
    </source>
</evidence>
<dbReference type="RefSeq" id="XP_005764310.1">
    <property type="nucleotide sequence ID" value="XM_005764253.1"/>
</dbReference>
<feature type="region of interest" description="Disordered" evidence="2">
    <location>
        <begin position="225"/>
        <end position="283"/>
    </location>
</feature>
<accession>A0A0D3IKU6</accession>
<dbReference type="Proteomes" id="UP000013827">
    <property type="component" value="Unassembled WGS sequence"/>
</dbReference>
<evidence type="ECO:0000259" key="4">
    <source>
        <dbReference type="PROSITE" id="PS50172"/>
    </source>
</evidence>
<keyword evidence="1" id="KW-0131">Cell cycle</keyword>
<evidence type="ECO:0000313" key="6">
    <source>
        <dbReference type="Proteomes" id="UP000013827"/>
    </source>
</evidence>
<dbReference type="EnsemblProtists" id="EOD11881">
    <property type="protein sequence ID" value="EOD11881"/>
    <property type="gene ID" value="EMIHUDRAFT_214240"/>
</dbReference>
<dbReference type="SUPFAM" id="SSF49879">
    <property type="entry name" value="SMAD/FHA domain"/>
    <property type="match status" value="1"/>
</dbReference>
<dbReference type="GeneID" id="17258044"/>
<dbReference type="CDD" id="cd00060">
    <property type="entry name" value="FHA"/>
    <property type="match status" value="1"/>
</dbReference>
<name>A0A0D3IKU6_EMIH1</name>
<evidence type="ECO:0000259" key="3">
    <source>
        <dbReference type="PROSITE" id="PS50006"/>
    </source>
</evidence>
<dbReference type="PaxDb" id="2903-EOD11881"/>
<dbReference type="InterPro" id="IPR000253">
    <property type="entry name" value="FHA_dom"/>
</dbReference>
<dbReference type="PROSITE" id="PS50172">
    <property type="entry name" value="BRCT"/>
    <property type="match status" value="1"/>
</dbReference>
<dbReference type="HOGENOM" id="CLU_843160_0_0_1"/>
<reference evidence="5" key="2">
    <citation type="submission" date="2024-10" db="UniProtKB">
        <authorList>
            <consortium name="EnsemblProtists"/>
        </authorList>
    </citation>
    <scope>IDENTIFICATION</scope>
</reference>
<feature type="compositionally biased region" description="Pro residues" evidence="2">
    <location>
        <begin position="235"/>
        <end position="251"/>
    </location>
</feature>
<feature type="domain" description="BRCT" evidence="4">
    <location>
        <begin position="130"/>
        <end position="206"/>
    </location>
</feature>
<proteinExistence type="predicted"/>
<dbReference type="InterPro" id="IPR008984">
    <property type="entry name" value="SMAD_FHA_dom_sf"/>
</dbReference>
<dbReference type="KEGG" id="ehx:EMIHUDRAFT_214240"/>
<dbReference type="InterPro" id="IPR001357">
    <property type="entry name" value="BRCT_dom"/>
</dbReference>
<sequence>MPKRDREHWGSLVPHNSLCGRRPVPLCSPTIVIGKDGDVTAPHNPHLSKHHIRLERVDDGSVYATHLSALNDTWLNGAKLERDRRTLVVPCAGNAPFSLRGEAPDAPLLFVSVPHAEAGRAGVQDKKLNGWQTIFRGVRLLVATRLCKQVQEGVVRRGGGEVVGGVQEATHVTLECHRRAEELLSLKTIPRDEWPRLVTQEWVGQCSKVLSADGTRTGVLRKHLHPDAVERREPPSPASPASSPPFLPDPRPAVAHPADPPAAAVDSGREGGSGGGSDDPNEVAIIDGREHRWVPAASGAPDSRLWPGGFTRLTEFRNCAGLEWRGEFLG</sequence>